<dbReference type="Proteomes" id="UP000324288">
    <property type="component" value="Chromosome"/>
</dbReference>
<keyword evidence="7" id="KW-0378">Hydrolase</keyword>
<dbReference type="InterPro" id="IPR036412">
    <property type="entry name" value="HAD-like_sf"/>
</dbReference>
<evidence type="ECO:0000256" key="3">
    <source>
        <dbReference type="ARBA" id="ARBA00009184"/>
    </source>
</evidence>
<keyword evidence="9" id="KW-0718">Serine biosynthesis</keyword>
<dbReference type="SFLD" id="SFLDS00003">
    <property type="entry name" value="Haloacid_Dehalogenase"/>
    <property type="match status" value="1"/>
</dbReference>
<protein>
    <recommendedName>
        <fullName evidence="4">phosphoserine phosphatase</fullName>
        <ecNumber evidence="4">3.1.3.3</ecNumber>
    </recommendedName>
    <alternativeName>
        <fullName evidence="10">O-phosphoserine phosphohydrolase</fullName>
    </alternativeName>
</protein>
<dbReference type="PROSITE" id="PS51671">
    <property type="entry name" value="ACT"/>
    <property type="match status" value="1"/>
</dbReference>
<comment type="pathway">
    <text evidence="2">Amino-acid biosynthesis; L-serine biosynthesis; L-serine from 3-phospho-D-glycerate: step 3/3.</text>
</comment>
<dbReference type="SFLD" id="SFLDG01137">
    <property type="entry name" value="C1.6.1:_Phosphoserine_Phosphat"/>
    <property type="match status" value="1"/>
</dbReference>
<dbReference type="PATRIC" id="fig|1528099.3.peg.1352"/>
<dbReference type="InterPro" id="IPR045865">
    <property type="entry name" value="ACT-like_dom_sf"/>
</dbReference>
<keyword evidence="6" id="KW-0479">Metal-binding</keyword>
<name>A0A0M3TBQ5_9ACTN</name>
<dbReference type="Pfam" id="PF12710">
    <property type="entry name" value="HAD"/>
    <property type="match status" value="1"/>
</dbReference>
<evidence type="ECO:0000256" key="4">
    <source>
        <dbReference type="ARBA" id="ARBA00012640"/>
    </source>
</evidence>
<dbReference type="RefSeq" id="WP_053962375.1">
    <property type="nucleotide sequence ID" value="NZ_CAJPTR010000016.1"/>
</dbReference>
<comment type="similarity">
    <text evidence="3">Belongs to the HAD-like hydrolase superfamily. SerB family.</text>
</comment>
<dbReference type="EC" id="3.1.3.3" evidence="4"/>
<evidence type="ECO:0000256" key="2">
    <source>
        <dbReference type="ARBA" id="ARBA00005135"/>
    </source>
</evidence>
<dbReference type="Proteomes" id="UP000068137">
    <property type="component" value="Chromosome"/>
</dbReference>
<feature type="active site" description="Proton donor" evidence="13">
    <location>
        <position position="187"/>
    </location>
</feature>
<keyword evidence="5" id="KW-0028">Amino-acid biosynthesis</keyword>
<reference evidence="16 18" key="3">
    <citation type="submission" date="2019-04" db="EMBL/GenBank/DDBJ databases">
        <authorList>
            <person name="Seth-Smith MB H."/>
            <person name="Seth-Smith H."/>
        </authorList>
    </citation>
    <scope>NUCLEOTIDE SEQUENCE [LARGE SCALE GENOMIC DNA]</scope>
    <source>
        <strain evidence="16">USB-603019</strain>
    </source>
</reference>
<evidence type="ECO:0000256" key="1">
    <source>
        <dbReference type="ARBA" id="ARBA00001946"/>
    </source>
</evidence>
<sequence>MKKADTVLVTVTGRDKPGITSALMGILGQHDAVLLDVQQVVIRGRLILTALIERLPHCGALVTDIENGMTALGMDVDIEIGSDPVGSAANATHTILILGRPVTAEAFSRIAGTLAELGVNIATINGIADYPVTGISLQIVARSASGERISGIRVALAKLSTELGVDISFEPNAHARRAQRLIVFDVDSTLIQGEVIEMLAAHAGKEAEVKEITDRAMRGEIDFAESLRERVATLEGLPASIIDEVSQSIVLTPGARTTIRTLKHLGFKCGVVSGGFNQVIAPLAKSLDLDFMRANQLDIKDGILTGKVNGAIVDRAGKAEALKEFAAQERIPLSQTVAVGDGANDIDMLKTAGMGIAFNAKPALRTVADNSVNFPYLDEVLFMLGITRSQVVAVNGDIRRD</sequence>
<dbReference type="NCBIfam" id="TIGR00338">
    <property type="entry name" value="serB"/>
    <property type="match status" value="1"/>
</dbReference>
<dbReference type="InterPro" id="IPR004469">
    <property type="entry name" value="PSP"/>
</dbReference>
<evidence type="ECO:0000313" key="18">
    <source>
        <dbReference type="Proteomes" id="UP000324288"/>
    </source>
</evidence>
<feature type="domain" description="ACT" evidence="14">
    <location>
        <begin position="8"/>
        <end position="79"/>
    </location>
</feature>
<dbReference type="GO" id="GO:0005737">
    <property type="term" value="C:cytoplasm"/>
    <property type="evidence" value="ECO:0007669"/>
    <property type="project" value="TreeGrafter"/>
</dbReference>
<dbReference type="UniPathway" id="UPA00135">
    <property type="reaction ID" value="UER00198"/>
</dbReference>
<keyword evidence="18" id="KW-1185">Reference proteome</keyword>
<dbReference type="STRING" id="1528099.AL705_06860"/>
<gene>
    <name evidence="16" type="primary">serB2</name>
    <name evidence="15" type="ORF">AL705_06860</name>
    <name evidence="16" type="ORF">LC603019_01360</name>
</gene>
<evidence type="ECO:0000313" key="16">
    <source>
        <dbReference type="EMBL" id="VHO01434.1"/>
    </source>
</evidence>
<dbReference type="SFLD" id="SFLDF00029">
    <property type="entry name" value="phosphoserine_phosphatase"/>
    <property type="match status" value="1"/>
</dbReference>
<dbReference type="EMBL" id="LR584267">
    <property type="protein sequence ID" value="VHO01434.1"/>
    <property type="molecule type" value="Genomic_DNA"/>
</dbReference>
<dbReference type="PANTHER" id="PTHR43344">
    <property type="entry name" value="PHOSPHOSERINE PHOSPHATASE"/>
    <property type="match status" value="1"/>
</dbReference>
<dbReference type="SUPFAM" id="SSF56784">
    <property type="entry name" value="HAD-like"/>
    <property type="match status" value="1"/>
</dbReference>
<dbReference type="PANTHER" id="PTHR43344:SF2">
    <property type="entry name" value="PHOSPHOSERINE PHOSPHATASE"/>
    <property type="match status" value="1"/>
</dbReference>
<evidence type="ECO:0000313" key="15">
    <source>
        <dbReference type="EMBL" id="ALE19310.1"/>
    </source>
</evidence>
<dbReference type="InterPro" id="IPR002912">
    <property type="entry name" value="ACT_dom"/>
</dbReference>
<dbReference type="KEGG" id="cbq:AL705_06860"/>
<dbReference type="SFLD" id="SFLDG01136">
    <property type="entry name" value="C1.6:_Phosphoserine_Phosphatas"/>
    <property type="match status" value="1"/>
</dbReference>
<dbReference type="Gene3D" id="3.40.50.1000">
    <property type="entry name" value="HAD superfamily/HAD-like"/>
    <property type="match status" value="1"/>
</dbReference>
<organism evidence="15 17">
    <name type="scientific">Lawsonella clevelandensis</name>
    <dbReference type="NCBI Taxonomy" id="1528099"/>
    <lineage>
        <taxon>Bacteria</taxon>
        <taxon>Bacillati</taxon>
        <taxon>Actinomycetota</taxon>
        <taxon>Actinomycetes</taxon>
        <taxon>Mycobacteriales</taxon>
        <taxon>Lawsonellaceae</taxon>
        <taxon>Lawsonella</taxon>
    </lineage>
</organism>
<dbReference type="GO" id="GO:0000287">
    <property type="term" value="F:magnesium ion binding"/>
    <property type="evidence" value="ECO:0007669"/>
    <property type="project" value="TreeGrafter"/>
</dbReference>
<evidence type="ECO:0000256" key="10">
    <source>
        <dbReference type="ARBA" id="ARBA00031693"/>
    </source>
</evidence>
<evidence type="ECO:0000256" key="7">
    <source>
        <dbReference type="ARBA" id="ARBA00022801"/>
    </source>
</evidence>
<evidence type="ECO:0000313" key="17">
    <source>
        <dbReference type="Proteomes" id="UP000068137"/>
    </source>
</evidence>
<dbReference type="EMBL" id="CP012390">
    <property type="protein sequence ID" value="ALE19310.1"/>
    <property type="molecule type" value="Genomic_DNA"/>
</dbReference>
<dbReference type="Pfam" id="PF21086">
    <property type="entry name" value="ACT_PSP_2"/>
    <property type="match status" value="1"/>
</dbReference>
<dbReference type="GO" id="GO:0036424">
    <property type="term" value="F:L-phosphoserine phosphatase activity"/>
    <property type="evidence" value="ECO:0007669"/>
    <property type="project" value="InterPro"/>
</dbReference>
<comment type="cofactor">
    <cofactor evidence="1">
        <name>Mg(2+)</name>
        <dbReference type="ChEBI" id="CHEBI:18420"/>
    </cofactor>
</comment>
<evidence type="ECO:0000256" key="8">
    <source>
        <dbReference type="ARBA" id="ARBA00022842"/>
    </source>
</evidence>
<evidence type="ECO:0000256" key="12">
    <source>
        <dbReference type="ARBA" id="ARBA00048523"/>
    </source>
</evidence>
<comment type="catalytic activity">
    <reaction evidence="12">
        <text>O-phospho-D-serine + H2O = D-serine + phosphate</text>
        <dbReference type="Rhea" id="RHEA:24873"/>
        <dbReference type="ChEBI" id="CHEBI:15377"/>
        <dbReference type="ChEBI" id="CHEBI:35247"/>
        <dbReference type="ChEBI" id="CHEBI:43474"/>
        <dbReference type="ChEBI" id="CHEBI:58680"/>
        <dbReference type="EC" id="3.1.3.3"/>
    </reaction>
</comment>
<dbReference type="InterPro" id="IPR023214">
    <property type="entry name" value="HAD_sf"/>
</dbReference>
<dbReference type="CDD" id="cd07500">
    <property type="entry name" value="HAD_PSP"/>
    <property type="match status" value="1"/>
</dbReference>
<dbReference type="InterPro" id="IPR049148">
    <property type="entry name" value="PSP_ACT"/>
</dbReference>
<dbReference type="CDD" id="cd04870">
    <property type="entry name" value="ACT_PSP_1"/>
    <property type="match status" value="1"/>
</dbReference>
<dbReference type="SUPFAM" id="SSF55021">
    <property type="entry name" value="ACT-like"/>
    <property type="match status" value="1"/>
</dbReference>
<proteinExistence type="inferred from homology"/>
<reference evidence="15" key="2">
    <citation type="journal article" date="2016" name="Int. J. Syst. Evol. Microbiol.">
        <title>Lawsonella clevelandensis gen. nov., sp. nov., a new member of the suborder Corynebacterineae isolated from human abscesses.</title>
        <authorList>
            <person name="Bell M.E."/>
            <person name="Bernard K.A."/>
            <person name="Harrington S.M."/>
            <person name="Patel N.B."/>
            <person name="Tucker T.A."/>
            <person name="Metcalfe M.G."/>
            <person name="McQuiston J.R."/>
        </authorList>
    </citation>
    <scope>NUCLEOTIDE SEQUENCE</scope>
    <source>
        <strain evidence="15">X1698</strain>
    </source>
</reference>
<dbReference type="InterPro" id="IPR050582">
    <property type="entry name" value="HAD-like_SerB"/>
</dbReference>
<dbReference type="NCBIfam" id="TIGR01488">
    <property type="entry name" value="HAD-SF-IB"/>
    <property type="match status" value="1"/>
</dbReference>
<accession>A0A0M3TBQ5</accession>
<reference evidence="15 17" key="1">
    <citation type="journal article" date="2015" name="Genome Announc.">
        <title>Complete Genome Sequences for Two Strains of a Novel Fastidious, Partially Acid-Fast, Gram-Positive Corynebacterineae Bacterium, Derived from Human Clinical Samples.</title>
        <authorList>
            <person name="Nicholson A.C."/>
            <person name="Bell M."/>
            <person name="Humrighouse B.W."/>
            <person name="McQuiston J.R."/>
        </authorList>
    </citation>
    <scope>NUCLEOTIDE SEQUENCE [LARGE SCALE GENOMIC DNA]</scope>
    <source>
        <strain evidence="15 17">X1698</strain>
    </source>
</reference>
<comment type="catalytic activity">
    <reaction evidence="11">
        <text>O-phospho-L-serine + H2O = L-serine + phosphate</text>
        <dbReference type="Rhea" id="RHEA:21208"/>
        <dbReference type="ChEBI" id="CHEBI:15377"/>
        <dbReference type="ChEBI" id="CHEBI:33384"/>
        <dbReference type="ChEBI" id="CHEBI:43474"/>
        <dbReference type="ChEBI" id="CHEBI:57524"/>
        <dbReference type="EC" id="3.1.3.3"/>
    </reaction>
</comment>
<evidence type="ECO:0000256" key="6">
    <source>
        <dbReference type="ARBA" id="ARBA00022723"/>
    </source>
</evidence>
<dbReference type="GeneID" id="84895259"/>
<feature type="active site" description="Nucleophile" evidence="13">
    <location>
        <position position="185"/>
    </location>
</feature>
<evidence type="ECO:0000256" key="11">
    <source>
        <dbReference type="ARBA" id="ARBA00048138"/>
    </source>
</evidence>
<evidence type="ECO:0000259" key="14">
    <source>
        <dbReference type="PROSITE" id="PS51671"/>
    </source>
</evidence>
<evidence type="ECO:0000256" key="9">
    <source>
        <dbReference type="ARBA" id="ARBA00023299"/>
    </source>
</evidence>
<dbReference type="Pfam" id="PF13740">
    <property type="entry name" value="ACT_6"/>
    <property type="match status" value="1"/>
</dbReference>
<evidence type="ECO:0000256" key="5">
    <source>
        <dbReference type="ARBA" id="ARBA00022605"/>
    </source>
</evidence>
<dbReference type="Gene3D" id="3.30.70.260">
    <property type="match status" value="2"/>
</dbReference>
<dbReference type="OrthoDB" id="9792539at2"/>
<evidence type="ECO:0000256" key="13">
    <source>
        <dbReference type="PIRSR" id="PIRSR604469-1"/>
    </source>
</evidence>
<dbReference type="GO" id="GO:0006564">
    <property type="term" value="P:L-serine biosynthetic process"/>
    <property type="evidence" value="ECO:0007669"/>
    <property type="project" value="UniProtKB-KW"/>
</dbReference>
<keyword evidence="8" id="KW-0460">Magnesium</keyword>
<dbReference type="AlphaFoldDB" id="A0A0M3TBQ5"/>